<proteinExistence type="inferred from homology"/>
<evidence type="ECO:0000256" key="5">
    <source>
        <dbReference type="ARBA" id="ARBA00038500"/>
    </source>
</evidence>
<dbReference type="PRINTS" id="PR01415">
    <property type="entry name" value="ANKYRIN"/>
</dbReference>
<keyword evidence="2" id="KW-0677">Repeat</keyword>
<name>A0AAD9KK94_RIDPI</name>
<dbReference type="Proteomes" id="UP001209878">
    <property type="component" value="Unassembled WGS sequence"/>
</dbReference>
<dbReference type="Gene3D" id="1.25.40.20">
    <property type="entry name" value="Ankyrin repeat-containing domain"/>
    <property type="match status" value="3"/>
</dbReference>
<evidence type="ECO:0000256" key="4">
    <source>
        <dbReference type="ARBA" id="ARBA00023043"/>
    </source>
</evidence>
<dbReference type="GO" id="GO:0003006">
    <property type="term" value="P:developmental process involved in reproduction"/>
    <property type="evidence" value="ECO:0007669"/>
    <property type="project" value="UniProtKB-ARBA"/>
</dbReference>
<dbReference type="PROSITE" id="PS50297">
    <property type="entry name" value="ANK_REP_REGION"/>
    <property type="match status" value="4"/>
</dbReference>
<dbReference type="SUPFAM" id="SSF48403">
    <property type="entry name" value="Ankyrin repeat"/>
    <property type="match status" value="2"/>
</dbReference>
<evidence type="ECO:0000256" key="6">
    <source>
        <dbReference type="ARBA" id="ARBA00072197"/>
    </source>
</evidence>
<dbReference type="Pfam" id="PF00023">
    <property type="entry name" value="Ank"/>
    <property type="match status" value="2"/>
</dbReference>
<keyword evidence="4 7" id="KW-0040">ANK repeat</keyword>
<accession>A0AAD9KK94</accession>
<feature type="repeat" description="ANK" evidence="7">
    <location>
        <begin position="123"/>
        <end position="155"/>
    </location>
</feature>
<keyword evidence="3" id="KW-0833">Ubl conjugation pathway</keyword>
<sequence>MAARKSVSQSVFAAAQDDKVLTMFAMLCNRSAAEVKSILASPVEQDGQITTPLLIASRNGHLRVVRMLLEHFNVDIEQEGTVKFDGYVIEGATALWCASGAGHFEIVKALVTCSADLNHATKSNSTPLRAACFDGRLDIVRHLVENNADINIPNKYNNTCLMIASYKGHTPVVQCLLECGADPNIRAHCGATALHFATEQKNLDIVKLLVQHGAEMLKNDQKLTPLHVAAENSHAEIFEFFISHIQCTKHDRIEALELLGASYANSKDNYDIEKCYHYLWLALQERSSYPDGSLRKQVQPPVEEYFNQVECVAVAELEAIKDNTDALHIEALLVRERVLGVDNADIPHPIIFRGAVCADNANFDQCTALWMRALKLRYWNKHSINKDLLRFAQVFSQMIHVGVKVDFALVKQVFNYMLEELQRNQLKPGDDSDEGMHEVYEDNIHTALYLLDIMIKIRSAKDDNLLFCRLVYRFNALRLHLRDGRTPLHLACDETTVVDDFHVNDVVNFPNDILVRFLIHCGADVNATDRDGNTPLHTIMKYNRPITDFLTLHNIIAYLNDAEVHVDQVNKHRETAIDVTTTGVAEIILRTRQKMTLKCLAARSVQRNGVAYKGHIPVTLEEFVQLH</sequence>
<feature type="repeat" description="ANK" evidence="7">
    <location>
        <begin position="483"/>
        <end position="530"/>
    </location>
</feature>
<evidence type="ECO:0000313" key="9">
    <source>
        <dbReference type="Proteomes" id="UP001209878"/>
    </source>
</evidence>
<feature type="repeat" description="ANK" evidence="7">
    <location>
        <begin position="189"/>
        <end position="221"/>
    </location>
</feature>
<keyword evidence="9" id="KW-1185">Reference proteome</keyword>
<dbReference type="Pfam" id="PF12796">
    <property type="entry name" value="Ank_2"/>
    <property type="match status" value="2"/>
</dbReference>
<evidence type="ECO:0000313" key="8">
    <source>
        <dbReference type="EMBL" id="KAK2172761.1"/>
    </source>
</evidence>
<evidence type="ECO:0000256" key="1">
    <source>
        <dbReference type="ARBA" id="ARBA00004906"/>
    </source>
</evidence>
<feature type="repeat" description="ANK" evidence="7">
    <location>
        <begin position="156"/>
        <end position="188"/>
    </location>
</feature>
<comment type="pathway">
    <text evidence="1">Protein modification; protein ubiquitination.</text>
</comment>
<evidence type="ECO:0000256" key="2">
    <source>
        <dbReference type="ARBA" id="ARBA00022737"/>
    </source>
</evidence>
<feature type="repeat" description="ANK" evidence="7">
    <location>
        <begin position="90"/>
        <end position="122"/>
    </location>
</feature>
<reference evidence="8" key="1">
    <citation type="journal article" date="2023" name="Mol. Biol. Evol.">
        <title>Third-Generation Sequencing Reveals the Adaptive Role of the Epigenome in Three Deep-Sea Polychaetes.</title>
        <authorList>
            <person name="Perez M."/>
            <person name="Aroh O."/>
            <person name="Sun Y."/>
            <person name="Lan Y."/>
            <person name="Juniper S.K."/>
            <person name="Young C.R."/>
            <person name="Angers B."/>
            <person name="Qian P.Y."/>
        </authorList>
    </citation>
    <scope>NUCLEOTIDE SEQUENCE</scope>
    <source>
        <strain evidence="8">R07B-5</strain>
    </source>
</reference>
<protein>
    <recommendedName>
        <fullName evidence="6">Protein fem-1 homolog B</fullName>
    </recommendedName>
</protein>
<comment type="similarity">
    <text evidence="5">Belongs to the fem-1 family.</text>
</comment>
<dbReference type="AlphaFoldDB" id="A0AAD9KK94"/>
<comment type="caution">
    <text evidence="8">The sequence shown here is derived from an EMBL/GenBank/DDBJ whole genome shotgun (WGS) entry which is preliminary data.</text>
</comment>
<dbReference type="GO" id="GO:0043161">
    <property type="term" value="P:proteasome-mediated ubiquitin-dependent protein catabolic process"/>
    <property type="evidence" value="ECO:0007669"/>
    <property type="project" value="UniProtKB-ARBA"/>
</dbReference>
<evidence type="ECO:0000256" key="3">
    <source>
        <dbReference type="ARBA" id="ARBA00022786"/>
    </source>
</evidence>
<dbReference type="FunFam" id="1.25.40.20:FF:000264">
    <property type="entry name" value="Fem-1 homolog B"/>
    <property type="match status" value="1"/>
</dbReference>
<dbReference type="InterPro" id="IPR002110">
    <property type="entry name" value="Ankyrin_rpt"/>
</dbReference>
<dbReference type="InterPro" id="IPR036770">
    <property type="entry name" value="Ankyrin_rpt-contain_sf"/>
</dbReference>
<dbReference type="PANTHER" id="PTHR24173:SF78">
    <property type="entry name" value="PROTEIN FEM-1 HOMOLOG B"/>
    <property type="match status" value="1"/>
</dbReference>
<gene>
    <name evidence="8" type="ORF">NP493_932g00065</name>
</gene>
<organism evidence="8 9">
    <name type="scientific">Ridgeia piscesae</name>
    <name type="common">Tubeworm</name>
    <dbReference type="NCBI Taxonomy" id="27915"/>
    <lineage>
        <taxon>Eukaryota</taxon>
        <taxon>Metazoa</taxon>
        <taxon>Spiralia</taxon>
        <taxon>Lophotrochozoa</taxon>
        <taxon>Annelida</taxon>
        <taxon>Polychaeta</taxon>
        <taxon>Sedentaria</taxon>
        <taxon>Canalipalpata</taxon>
        <taxon>Sabellida</taxon>
        <taxon>Siboglinidae</taxon>
        <taxon>Ridgeia</taxon>
    </lineage>
</organism>
<dbReference type="SMART" id="SM00248">
    <property type="entry name" value="ANK"/>
    <property type="match status" value="8"/>
</dbReference>
<evidence type="ECO:0000256" key="7">
    <source>
        <dbReference type="PROSITE-ProRule" id="PRU00023"/>
    </source>
</evidence>
<dbReference type="PANTHER" id="PTHR24173">
    <property type="entry name" value="ANKYRIN REPEAT CONTAINING"/>
    <property type="match status" value="1"/>
</dbReference>
<dbReference type="PROSITE" id="PS50088">
    <property type="entry name" value="ANK_REPEAT"/>
    <property type="match status" value="5"/>
</dbReference>
<dbReference type="EMBL" id="JAODUO010000931">
    <property type="protein sequence ID" value="KAK2172761.1"/>
    <property type="molecule type" value="Genomic_DNA"/>
</dbReference>